<evidence type="ECO:0000256" key="3">
    <source>
        <dbReference type="ARBA" id="ARBA00022989"/>
    </source>
</evidence>
<dbReference type="PROSITE" id="PS00217">
    <property type="entry name" value="SUGAR_TRANSPORT_2"/>
    <property type="match status" value="1"/>
</dbReference>
<dbReference type="SUPFAM" id="SSF103473">
    <property type="entry name" value="MFS general substrate transporter"/>
    <property type="match status" value="1"/>
</dbReference>
<protein>
    <submittedName>
        <fullName evidence="8">MFS transporter</fullName>
    </submittedName>
</protein>
<organism evidence="8 9">
    <name type="scientific">Actinomadura alba</name>
    <dbReference type="NCBI Taxonomy" id="406431"/>
    <lineage>
        <taxon>Bacteria</taxon>
        <taxon>Bacillati</taxon>
        <taxon>Actinomycetota</taxon>
        <taxon>Actinomycetes</taxon>
        <taxon>Streptosporangiales</taxon>
        <taxon>Thermomonosporaceae</taxon>
        <taxon>Actinomadura</taxon>
    </lineage>
</organism>
<accession>A0ABR7LVM0</accession>
<evidence type="ECO:0000259" key="7">
    <source>
        <dbReference type="PROSITE" id="PS50850"/>
    </source>
</evidence>
<feature type="transmembrane region" description="Helical" evidence="6">
    <location>
        <begin position="158"/>
        <end position="181"/>
    </location>
</feature>
<feature type="transmembrane region" description="Helical" evidence="6">
    <location>
        <begin position="377"/>
        <end position="396"/>
    </location>
</feature>
<evidence type="ECO:0000256" key="2">
    <source>
        <dbReference type="ARBA" id="ARBA00022692"/>
    </source>
</evidence>
<keyword evidence="3 6" id="KW-1133">Transmembrane helix</keyword>
<evidence type="ECO:0000256" key="1">
    <source>
        <dbReference type="ARBA" id="ARBA00004651"/>
    </source>
</evidence>
<dbReference type="InterPro" id="IPR005829">
    <property type="entry name" value="Sugar_transporter_CS"/>
</dbReference>
<feature type="transmembrane region" description="Helical" evidence="6">
    <location>
        <begin position="291"/>
        <end position="309"/>
    </location>
</feature>
<keyword evidence="4 6" id="KW-0472">Membrane</keyword>
<feature type="transmembrane region" description="Helical" evidence="6">
    <location>
        <begin position="122"/>
        <end position="146"/>
    </location>
</feature>
<feature type="transmembrane region" description="Helical" evidence="6">
    <location>
        <begin position="67"/>
        <end position="87"/>
    </location>
</feature>
<comment type="subcellular location">
    <subcellularLocation>
        <location evidence="1">Cell membrane</location>
        <topology evidence="1">Multi-pass membrane protein</topology>
    </subcellularLocation>
</comment>
<keyword evidence="2 6" id="KW-0812">Transmembrane</keyword>
<dbReference type="InterPro" id="IPR011701">
    <property type="entry name" value="MFS"/>
</dbReference>
<dbReference type="PANTHER" id="PTHR23531">
    <property type="entry name" value="QUINOLENE RESISTANCE PROTEIN NORA"/>
    <property type="match status" value="1"/>
</dbReference>
<dbReference type="EMBL" id="JABVEC010000019">
    <property type="protein sequence ID" value="MBC6468505.1"/>
    <property type="molecule type" value="Genomic_DNA"/>
</dbReference>
<feature type="transmembrane region" description="Helical" evidence="6">
    <location>
        <begin position="35"/>
        <end position="55"/>
    </location>
</feature>
<dbReference type="Gene3D" id="1.20.1250.20">
    <property type="entry name" value="MFS general substrate transporter like domains"/>
    <property type="match status" value="2"/>
</dbReference>
<name>A0ABR7LVM0_9ACTN</name>
<feature type="transmembrane region" description="Helical" evidence="6">
    <location>
        <begin position="94"/>
        <end position="116"/>
    </location>
</feature>
<keyword evidence="9" id="KW-1185">Reference proteome</keyword>
<evidence type="ECO:0000313" key="9">
    <source>
        <dbReference type="Proteomes" id="UP000805614"/>
    </source>
</evidence>
<dbReference type="RefSeq" id="WP_187245551.1">
    <property type="nucleotide sequence ID" value="NZ_BAAAOK010000014.1"/>
</dbReference>
<feature type="domain" description="Major facilitator superfamily (MFS) profile" evidence="7">
    <location>
        <begin position="33"/>
        <end position="397"/>
    </location>
</feature>
<dbReference type="PANTHER" id="PTHR23531:SF1">
    <property type="entry name" value="QUINOLENE RESISTANCE PROTEIN NORA"/>
    <property type="match status" value="1"/>
</dbReference>
<feature type="transmembrane region" description="Helical" evidence="6">
    <location>
        <begin position="228"/>
        <end position="253"/>
    </location>
</feature>
<evidence type="ECO:0000313" key="8">
    <source>
        <dbReference type="EMBL" id="MBC6468505.1"/>
    </source>
</evidence>
<feature type="transmembrane region" description="Helical" evidence="6">
    <location>
        <begin position="350"/>
        <end position="371"/>
    </location>
</feature>
<feature type="transmembrane region" description="Helical" evidence="6">
    <location>
        <begin position="315"/>
        <end position="338"/>
    </location>
</feature>
<feature type="transmembrane region" description="Helical" evidence="6">
    <location>
        <begin position="187"/>
        <end position="207"/>
    </location>
</feature>
<evidence type="ECO:0000256" key="5">
    <source>
        <dbReference type="SAM" id="MobiDB-lite"/>
    </source>
</evidence>
<dbReference type="Pfam" id="PF07690">
    <property type="entry name" value="MFS_1"/>
    <property type="match status" value="1"/>
</dbReference>
<comment type="caution">
    <text evidence="8">The sequence shown here is derived from an EMBL/GenBank/DDBJ whole genome shotgun (WGS) entry which is preliminary data.</text>
</comment>
<proteinExistence type="predicted"/>
<reference evidence="8 9" key="1">
    <citation type="submission" date="2020-06" db="EMBL/GenBank/DDBJ databases">
        <title>Actinomadura xiongansis sp. nov., isolated from soil of Baiyangdian.</title>
        <authorList>
            <person name="Zhang X."/>
        </authorList>
    </citation>
    <scope>NUCLEOTIDE SEQUENCE [LARGE SCALE GENOMIC DNA]</scope>
    <source>
        <strain evidence="8 9">HBUM206468</strain>
    </source>
</reference>
<dbReference type="InterPro" id="IPR052714">
    <property type="entry name" value="MFS_Exporter"/>
</dbReference>
<evidence type="ECO:0000256" key="6">
    <source>
        <dbReference type="SAM" id="Phobius"/>
    </source>
</evidence>
<dbReference type="Proteomes" id="UP000805614">
    <property type="component" value="Unassembled WGS sequence"/>
</dbReference>
<dbReference type="PROSITE" id="PS50850">
    <property type="entry name" value="MFS"/>
    <property type="match status" value="1"/>
</dbReference>
<dbReference type="InterPro" id="IPR036259">
    <property type="entry name" value="MFS_trans_sf"/>
</dbReference>
<feature type="region of interest" description="Disordered" evidence="5">
    <location>
        <begin position="1"/>
        <end position="21"/>
    </location>
</feature>
<sequence length="409" mass="41194">MEHERNLDRTASAARVGVRPTTDGGRRPILSRPMILLLLASIGSLGSFYLLLPVVPLLTANGGAGGVGAGLATGALMLGTVLTEFAVPRLMGRYGYRAVIALGLFLLGAPALLLIASLSLPSVLAVCLLRGAGLGIVVVAGAALIAELVPAERRSEGLGLYGVAVGVPSIACLPLGLWVHAEFGHRPVLVAAAALSLLALAAVPGLPGRSGPAGYPGGVLGALRIDGLAGPAFVFAAVTLAAGVLLTFLPLAVSDGSGRLAAVALLAQSCATPLARWLAGWYADRHGSTRLLVPAVVSAALGTAALVRVDSPVAVIAGMGLFGIGFGVAQNVTLAVMFERVREADFGRVSALWNLAYDAGMGVGAVGFGLLAGPVGYPAGFALVALVLCAALLPAWRDQRRAARALVTP</sequence>
<feature type="transmembrane region" description="Helical" evidence="6">
    <location>
        <begin position="259"/>
        <end position="279"/>
    </location>
</feature>
<dbReference type="InterPro" id="IPR020846">
    <property type="entry name" value="MFS_dom"/>
</dbReference>
<evidence type="ECO:0000256" key="4">
    <source>
        <dbReference type="ARBA" id="ARBA00023136"/>
    </source>
</evidence>
<gene>
    <name evidence="8" type="ORF">HKK74_23845</name>
</gene>